<keyword evidence="2 4" id="KW-0418">Kinase</keyword>
<dbReference type="InterPro" id="IPR011611">
    <property type="entry name" value="PfkB_dom"/>
</dbReference>
<comment type="caution">
    <text evidence="4">The sequence shown here is derived from an EMBL/GenBank/DDBJ whole genome shotgun (WGS) entry which is preliminary data.</text>
</comment>
<dbReference type="STRING" id="1703345.A3860_30245"/>
<dbReference type="PROSITE" id="PS00583">
    <property type="entry name" value="PFKB_KINASES_1"/>
    <property type="match status" value="1"/>
</dbReference>
<dbReference type="GO" id="GO:0033786">
    <property type="term" value="F:heptose-1-phosphate adenylyltransferase activity"/>
    <property type="evidence" value="ECO:0007669"/>
    <property type="project" value="TreeGrafter"/>
</dbReference>
<dbReference type="PANTHER" id="PTHR46969">
    <property type="entry name" value="BIFUNCTIONAL PROTEIN HLDE"/>
    <property type="match status" value="1"/>
</dbReference>
<evidence type="ECO:0000256" key="1">
    <source>
        <dbReference type="ARBA" id="ARBA00022679"/>
    </source>
</evidence>
<evidence type="ECO:0000256" key="2">
    <source>
        <dbReference type="ARBA" id="ARBA00022777"/>
    </source>
</evidence>
<dbReference type="InterPro" id="IPR029056">
    <property type="entry name" value="Ribokinase-like"/>
</dbReference>
<gene>
    <name evidence="4" type="ORF">A3860_30245</name>
</gene>
<evidence type="ECO:0000313" key="5">
    <source>
        <dbReference type="Proteomes" id="UP000192796"/>
    </source>
</evidence>
<dbReference type="GO" id="GO:0016773">
    <property type="term" value="F:phosphotransferase activity, alcohol group as acceptor"/>
    <property type="evidence" value="ECO:0007669"/>
    <property type="project" value="InterPro"/>
</dbReference>
<dbReference type="GO" id="GO:0005829">
    <property type="term" value="C:cytosol"/>
    <property type="evidence" value="ECO:0007669"/>
    <property type="project" value="TreeGrafter"/>
</dbReference>
<dbReference type="PANTHER" id="PTHR46969:SF1">
    <property type="entry name" value="BIFUNCTIONAL PROTEIN HLDE"/>
    <property type="match status" value="1"/>
</dbReference>
<dbReference type="OrthoDB" id="9802794at2"/>
<feature type="domain" description="Carbohydrate kinase PfkB" evidence="3">
    <location>
        <begin position="20"/>
        <end position="317"/>
    </location>
</feature>
<dbReference type="Proteomes" id="UP000192796">
    <property type="component" value="Unassembled WGS sequence"/>
</dbReference>
<evidence type="ECO:0000259" key="3">
    <source>
        <dbReference type="Pfam" id="PF00294"/>
    </source>
</evidence>
<dbReference type="Gene3D" id="3.40.1190.20">
    <property type="match status" value="1"/>
</dbReference>
<dbReference type="SUPFAM" id="SSF53613">
    <property type="entry name" value="Ribokinase-like"/>
    <property type="match status" value="1"/>
</dbReference>
<dbReference type="GO" id="GO:0033785">
    <property type="term" value="F:heptose 7-phosphate kinase activity"/>
    <property type="evidence" value="ECO:0007669"/>
    <property type="project" value="TreeGrafter"/>
</dbReference>
<reference evidence="4 5" key="1">
    <citation type="submission" date="2016-03" db="EMBL/GenBank/DDBJ databases">
        <title>Niastella vici sp. nov., isolated from farmland soil.</title>
        <authorList>
            <person name="Chen L."/>
            <person name="Wang D."/>
            <person name="Yang S."/>
            <person name="Wang G."/>
        </authorList>
    </citation>
    <scope>NUCLEOTIDE SEQUENCE [LARGE SCALE GENOMIC DNA]</scope>
    <source>
        <strain evidence="4 5">DJ57</strain>
    </source>
</reference>
<accession>A0A1V9FUD7</accession>
<name>A0A1V9FUD7_9BACT</name>
<dbReference type="CDD" id="cd01172">
    <property type="entry name" value="RfaE_like"/>
    <property type="match status" value="1"/>
</dbReference>
<sequence>MSKIDLDKLFAGFSTIKAGVIGDVMLDIYWWGHVERISPEAPVPVVALDKKEHRIGGAGNVALNLAALGAHVSILSVMGDDENGNTLTELFNEHHINTAWIARQSSRITTAKTRIISRNQQMMRLDAEITKDLSADDENALIEKVRQYITSEQPQVIIFEDYNKGVLTERVIKEVTALCKKQGVITTVDPKRKNFFSYEGVDIFKPNLKEVKDGLNLLIDEVNLPTLNDIHQQLQKKLGHSISFITLSEKGVFYQENSTAKIIPSHLRNIADVSGAGDTVIAVASLIYAATKSIDLMAEVANIAGGLVCEEVGTAAVNKERLLHECKLLLA</sequence>
<dbReference type="AlphaFoldDB" id="A0A1V9FUD7"/>
<dbReference type="InterPro" id="IPR011913">
    <property type="entry name" value="RfaE_dom_I"/>
</dbReference>
<evidence type="ECO:0000313" key="4">
    <source>
        <dbReference type="EMBL" id="OQP61975.1"/>
    </source>
</evidence>
<keyword evidence="1" id="KW-0808">Transferase</keyword>
<dbReference type="EMBL" id="LVYD01000054">
    <property type="protein sequence ID" value="OQP61975.1"/>
    <property type="molecule type" value="Genomic_DNA"/>
</dbReference>
<organism evidence="4 5">
    <name type="scientific">Niastella vici</name>
    <dbReference type="NCBI Taxonomy" id="1703345"/>
    <lineage>
        <taxon>Bacteria</taxon>
        <taxon>Pseudomonadati</taxon>
        <taxon>Bacteroidota</taxon>
        <taxon>Chitinophagia</taxon>
        <taxon>Chitinophagales</taxon>
        <taxon>Chitinophagaceae</taxon>
        <taxon>Niastella</taxon>
    </lineage>
</organism>
<dbReference type="Pfam" id="PF00294">
    <property type="entry name" value="PfkB"/>
    <property type="match status" value="1"/>
</dbReference>
<dbReference type="InterPro" id="IPR002173">
    <property type="entry name" value="Carboh/pur_kinase_PfkB_CS"/>
</dbReference>
<keyword evidence="5" id="KW-1185">Reference proteome</keyword>
<proteinExistence type="predicted"/>
<protein>
    <submittedName>
        <fullName evidence="4">Carbohydrate kinase</fullName>
    </submittedName>
</protein>
<dbReference type="RefSeq" id="WP_081150100.1">
    <property type="nucleotide sequence ID" value="NZ_LVYD01000054.1"/>
</dbReference>